<dbReference type="PANTHER" id="PTHR43046">
    <property type="entry name" value="GDP-MANNOSE MANNOSYL HYDROLASE"/>
    <property type="match status" value="1"/>
</dbReference>
<dbReference type="RefSeq" id="WP_084534134.1">
    <property type="nucleotide sequence ID" value="NZ_FQZY01000091.1"/>
</dbReference>
<dbReference type="PANTHER" id="PTHR43046:SF14">
    <property type="entry name" value="MUTT_NUDIX FAMILY PROTEIN"/>
    <property type="match status" value="1"/>
</dbReference>
<dbReference type="Gene3D" id="3.90.79.10">
    <property type="entry name" value="Nucleoside Triphosphate Pyrophosphohydrolase"/>
    <property type="match status" value="1"/>
</dbReference>
<evidence type="ECO:0000256" key="1">
    <source>
        <dbReference type="ARBA" id="ARBA00001946"/>
    </source>
</evidence>
<evidence type="ECO:0000313" key="5">
    <source>
        <dbReference type="Proteomes" id="UP000184301"/>
    </source>
</evidence>
<dbReference type="InterPro" id="IPR015797">
    <property type="entry name" value="NUDIX_hydrolase-like_dom_sf"/>
</dbReference>
<reference evidence="4 5" key="1">
    <citation type="submission" date="2016-11" db="EMBL/GenBank/DDBJ databases">
        <authorList>
            <person name="Jaros S."/>
            <person name="Januszkiewicz K."/>
            <person name="Wedrychowicz H."/>
        </authorList>
    </citation>
    <scope>NUCLEOTIDE SEQUENCE [LARGE SCALE GENOMIC DNA]</scope>
    <source>
        <strain evidence="4 5">DSM 15480</strain>
    </source>
</reference>
<organism evidence="4 5">
    <name type="scientific">Hespellia stercorisuis DSM 15480</name>
    <dbReference type="NCBI Taxonomy" id="1121950"/>
    <lineage>
        <taxon>Bacteria</taxon>
        <taxon>Bacillati</taxon>
        <taxon>Bacillota</taxon>
        <taxon>Clostridia</taxon>
        <taxon>Lachnospirales</taxon>
        <taxon>Lachnospiraceae</taxon>
        <taxon>Hespellia</taxon>
    </lineage>
</organism>
<gene>
    <name evidence="4" type="ORF">SAMN02745243_03784</name>
</gene>
<comment type="cofactor">
    <cofactor evidence="1">
        <name>Mg(2+)</name>
        <dbReference type="ChEBI" id="CHEBI:18420"/>
    </cofactor>
</comment>
<dbReference type="STRING" id="1121950.SAMN02745243_03784"/>
<evidence type="ECO:0000256" key="2">
    <source>
        <dbReference type="ARBA" id="ARBA00022801"/>
    </source>
</evidence>
<dbReference type="OrthoDB" id="9788922at2"/>
<sequence length="251" mass="29474">MSRKNHEMIDGKLLQTDKKYAQLKLKQKEKIAEWMFQATRDYYTKKYTFPNDKHLEEVVDVVYEKIENAEIWIPYGEVFKHYKSKRSDINKRVRRSLNEKEESRTEKVCFMNMCMILDGEGNVLALDKVNDSYTGATFPGGHVEKNELFSKSMIREVREETGLTIEMPKLCGLYHWHKSGVHNVITLYKAERFTGELTSSEEGRVYWISLEELKTKELATGMEYVLQIMESEQIGECYMHLEADGYVGDLY</sequence>
<dbReference type="AlphaFoldDB" id="A0A1M6VJZ2"/>
<dbReference type="GO" id="GO:0016787">
    <property type="term" value="F:hydrolase activity"/>
    <property type="evidence" value="ECO:0007669"/>
    <property type="project" value="UniProtKB-KW"/>
</dbReference>
<dbReference type="PROSITE" id="PS51462">
    <property type="entry name" value="NUDIX"/>
    <property type="match status" value="1"/>
</dbReference>
<dbReference type="SUPFAM" id="SSF55811">
    <property type="entry name" value="Nudix"/>
    <property type="match status" value="1"/>
</dbReference>
<evidence type="ECO:0000259" key="3">
    <source>
        <dbReference type="PROSITE" id="PS51462"/>
    </source>
</evidence>
<dbReference type="InterPro" id="IPR000086">
    <property type="entry name" value="NUDIX_hydrolase_dom"/>
</dbReference>
<evidence type="ECO:0000313" key="4">
    <source>
        <dbReference type="EMBL" id="SHK81674.1"/>
    </source>
</evidence>
<dbReference type="CDD" id="cd18875">
    <property type="entry name" value="NUDIX_Hydrolase"/>
    <property type="match status" value="1"/>
</dbReference>
<dbReference type="Proteomes" id="UP000184301">
    <property type="component" value="Unassembled WGS sequence"/>
</dbReference>
<protein>
    <submittedName>
        <fullName evidence="4">8-oxo-dGTP diphosphatase</fullName>
    </submittedName>
</protein>
<keyword evidence="5" id="KW-1185">Reference proteome</keyword>
<proteinExistence type="predicted"/>
<name>A0A1M6VJZ2_9FIRM</name>
<keyword evidence="2" id="KW-0378">Hydrolase</keyword>
<dbReference type="EMBL" id="FQZY01000091">
    <property type="protein sequence ID" value="SHK81674.1"/>
    <property type="molecule type" value="Genomic_DNA"/>
</dbReference>
<dbReference type="Pfam" id="PF00293">
    <property type="entry name" value="NUDIX"/>
    <property type="match status" value="1"/>
</dbReference>
<feature type="domain" description="Nudix hydrolase" evidence="3">
    <location>
        <begin position="106"/>
        <end position="230"/>
    </location>
</feature>
<accession>A0A1M6VJZ2</accession>